<evidence type="ECO:0000259" key="4">
    <source>
        <dbReference type="Pfam" id="PF00155"/>
    </source>
</evidence>
<comment type="similarity">
    <text evidence="3">Belongs to the class-I pyridoxal-phosphate-dependent aminotransferase family.</text>
</comment>
<dbReference type="Pfam" id="PF00155">
    <property type="entry name" value="Aminotran_1_2"/>
    <property type="match status" value="1"/>
</dbReference>
<dbReference type="InterPro" id="IPR015421">
    <property type="entry name" value="PyrdxlP-dep_Trfase_major"/>
</dbReference>
<evidence type="ECO:0000256" key="1">
    <source>
        <dbReference type="ARBA" id="ARBA00001933"/>
    </source>
</evidence>
<dbReference type="InterPro" id="IPR004838">
    <property type="entry name" value="NHTrfase_class1_PyrdxlP-BS"/>
</dbReference>
<gene>
    <name evidence="5" type="ORF">GR170_11360</name>
</gene>
<dbReference type="AlphaFoldDB" id="A0A6L7G232"/>
<keyword evidence="2" id="KW-0663">Pyridoxal phosphate</keyword>
<evidence type="ECO:0000313" key="6">
    <source>
        <dbReference type="Proteomes" id="UP000477911"/>
    </source>
</evidence>
<dbReference type="GO" id="GO:0030170">
    <property type="term" value="F:pyridoxal phosphate binding"/>
    <property type="evidence" value="ECO:0007669"/>
    <property type="project" value="InterPro"/>
</dbReference>
<keyword evidence="3 5" id="KW-0808">Transferase</keyword>
<comment type="caution">
    <text evidence="5">The sequence shown here is derived from an EMBL/GenBank/DDBJ whole genome shotgun (WGS) entry which is preliminary data.</text>
</comment>
<dbReference type="SUPFAM" id="SSF53383">
    <property type="entry name" value="PLP-dependent transferases"/>
    <property type="match status" value="1"/>
</dbReference>
<dbReference type="Gene3D" id="3.90.1150.10">
    <property type="entry name" value="Aspartate Aminotransferase, domain 1"/>
    <property type="match status" value="2"/>
</dbReference>
<dbReference type="RefSeq" id="WP_160894563.1">
    <property type="nucleotide sequence ID" value="NZ_WUMU01000012.1"/>
</dbReference>
<dbReference type="EC" id="2.6.1.-" evidence="3"/>
<accession>A0A6L7G232</accession>
<dbReference type="GO" id="GO:0008483">
    <property type="term" value="F:transaminase activity"/>
    <property type="evidence" value="ECO:0007669"/>
    <property type="project" value="UniProtKB-KW"/>
</dbReference>
<dbReference type="PANTHER" id="PTHR42885:SF1">
    <property type="entry name" value="THREONINE-PHOSPHATE DECARBOXYLASE"/>
    <property type="match status" value="1"/>
</dbReference>
<reference evidence="5 6" key="1">
    <citation type="submission" date="2019-12" db="EMBL/GenBank/DDBJ databases">
        <authorList>
            <person name="Li M."/>
        </authorList>
    </citation>
    <scope>NUCLEOTIDE SEQUENCE [LARGE SCALE GENOMIC DNA]</scope>
    <source>
        <strain evidence="5 6">GBMRC 2024</strain>
    </source>
</reference>
<name>A0A6L7G232_9RHOB</name>
<sequence length="309" mass="32670">MARDHGGNLAAAQAAFGGAPGDWCDLSTGINPVPYPLPAFAETDWTALPDAPAQQALLAAARRFWDVPEGADILAVPGCSAAIARMPGLMAPARVQITGPTYNEHAAAFRAQGWEVCETEGSARVLVHPNNPTGAFHAAPGPAALTILDESFCDIAPEQSLIHLATRPDVLVLKSFGKFWGLAGLRLGFVIGTPARIAALSALMGPWAVSGPALRTGRAALSDPDWAAATRARLMRDAARLDALVTATGATLAGGTPLFRLYDCADAQALQQRLARARIWSRIFPYSTRWIRLGLPAPDRWAQLEKALA</sequence>
<dbReference type="EMBL" id="WUMU01000012">
    <property type="protein sequence ID" value="MXN18434.1"/>
    <property type="molecule type" value="Genomic_DNA"/>
</dbReference>
<dbReference type="PROSITE" id="PS00105">
    <property type="entry name" value="AA_TRANSFER_CLASS_1"/>
    <property type="match status" value="1"/>
</dbReference>
<comment type="cofactor">
    <cofactor evidence="1 3">
        <name>pyridoxal 5'-phosphate</name>
        <dbReference type="ChEBI" id="CHEBI:597326"/>
    </cofactor>
</comment>
<dbReference type="InterPro" id="IPR015422">
    <property type="entry name" value="PyrdxlP-dep_Trfase_small"/>
</dbReference>
<dbReference type="InterPro" id="IPR015424">
    <property type="entry name" value="PyrdxlP-dep_Trfase"/>
</dbReference>
<organism evidence="5 6">
    <name type="scientific">Pseudooceanicola albus</name>
    <dbReference type="NCBI Taxonomy" id="2692189"/>
    <lineage>
        <taxon>Bacteria</taxon>
        <taxon>Pseudomonadati</taxon>
        <taxon>Pseudomonadota</taxon>
        <taxon>Alphaproteobacteria</taxon>
        <taxon>Rhodobacterales</taxon>
        <taxon>Paracoccaceae</taxon>
        <taxon>Pseudooceanicola</taxon>
    </lineage>
</organism>
<evidence type="ECO:0000313" key="5">
    <source>
        <dbReference type="EMBL" id="MXN18434.1"/>
    </source>
</evidence>
<evidence type="ECO:0000256" key="3">
    <source>
        <dbReference type="RuleBase" id="RU000481"/>
    </source>
</evidence>
<proteinExistence type="inferred from homology"/>
<dbReference type="PANTHER" id="PTHR42885">
    <property type="entry name" value="HISTIDINOL-PHOSPHATE AMINOTRANSFERASE-RELATED"/>
    <property type="match status" value="1"/>
</dbReference>
<protein>
    <recommendedName>
        <fullName evidence="3">Aminotransferase</fullName>
        <ecNumber evidence="3">2.6.1.-</ecNumber>
    </recommendedName>
</protein>
<dbReference type="InterPro" id="IPR004839">
    <property type="entry name" value="Aminotransferase_I/II_large"/>
</dbReference>
<evidence type="ECO:0000256" key="2">
    <source>
        <dbReference type="ARBA" id="ARBA00022898"/>
    </source>
</evidence>
<dbReference type="Proteomes" id="UP000477911">
    <property type="component" value="Unassembled WGS sequence"/>
</dbReference>
<feature type="domain" description="Aminotransferase class I/classII large" evidence="4">
    <location>
        <begin position="144"/>
        <end position="297"/>
    </location>
</feature>
<keyword evidence="3 5" id="KW-0032">Aminotransferase</keyword>
<keyword evidence="6" id="KW-1185">Reference proteome</keyword>
<dbReference type="Gene3D" id="3.40.640.10">
    <property type="entry name" value="Type I PLP-dependent aspartate aminotransferase-like (Major domain)"/>
    <property type="match status" value="2"/>
</dbReference>